<dbReference type="InterPro" id="IPR051857">
    <property type="entry name" value="Asn_synthetase_domain"/>
</dbReference>
<evidence type="ECO:0000313" key="5">
    <source>
        <dbReference type="EMBL" id="KAK3390833.1"/>
    </source>
</evidence>
<organism evidence="5 6">
    <name type="scientific">Podospora didyma</name>
    <dbReference type="NCBI Taxonomy" id="330526"/>
    <lineage>
        <taxon>Eukaryota</taxon>
        <taxon>Fungi</taxon>
        <taxon>Dikarya</taxon>
        <taxon>Ascomycota</taxon>
        <taxon>Pezizomycotina</taxon>
        <taxon>Sordariomycetes</taxon>
        <taxon>Sordariomycetidae</taxon>
        <taxon>Sordariales</taxon>
        <taxon>Podosporaceae</taxon>
        <taxon>Podospora</taxon>
    </lineage>
</organism>
<dbReference type="SUPFAM" id="SSF52402">
    <property type="entry name" value="Adenine nucleotide alpha hydrolases-like"/>
    <property type="match status" value="1"/>
</dbReference>
<keyword evidence="1" id="KW-0028">Amino-acid biosynthesis</keyword>
<dbReference type="AlphaFoldDB" id="A0AAE0U4L5"/>
<dbReference type="PANTHER" id="PTHR45937">
    <property type="entry name" value="ASPARAGINE SYNTHETASE DOMAIN-CONTAINING PROTEIN 1"/>
    <property type="match status" value="1"/>
</dbReference>
<comment type="caution">
    <text evidence="5">The sequence shown here is derived from an EMBL/GenBank/DDBJ whole genome shotgun (WGS) entry which is preliminary data.</text>
</comment>
<dbReference type="Pfam" id="PF00733">
    <property type="entry name" value="Asn_synthase"/>
    <property type="match status" value="1"/>
</dbReference>
<evidence type="ECO:0000256" key="1">
    <source>
        <dbReference type="ARBA" id="ARBA00022605"/>
    </source>
</evidence>
<dbReference type="CDD" id="cd03766">
    <property type="entry name" value="Gn_AT_II_novel"/>
    <property type="match status" value="1"/>
</dbReference>
<proteinExistence type="predicted"/>
<reference evidence="5" key="1">
    <citation type="journal article" date="2023" name="Mol. Phylogenet. Evol.">
        <title>Genome-scale phylogeny and comparative genomics of the fungal order Sordariales.</title>
        <authorList>
            <person name="Hensen N."/>
            <person name="Bonometti L."/>
            <person name="Westerberg I."/>
            <person name="Brannstrom I.O."/>
            <person name="Guillou S."/>
            <person name="Cros-Aarteil S."/>
            <person name="Calhoun S."/>
            <person name="Haridas S."/>
            <person name="Kuo A."/>
            <person name="Mondo S."/>
            <person name="Pangilinan J."/>
            <person name="Riley R."/>
            <person name="LaButti K."/>
            <person name="Andreopoulos B."/>
            <person name="Lipzen A."/>
            <person name="Chen C."/>
            <person name="Yan M."/>
            <person name="Daum C."/>
            <person name="Ng V."/>
            <person name="Clum A."/>
            <person name="Steindorff A."/>
            <person name="Ohm R.A."/>
            <person name="Martin F."/>
            <person name="Silar P."/>
            <person name="Natvig D.O."/>
            <person name="Lalanne C."/>
            <person name="Gautier V."/>
            <person name="Ament-Velasquez S.L."/>
            <person name="Kruys A."/>
            <person name="Hutchinson M.I."/>
            <person name="Powell A.J."/>
            <person name="Barry K."/>
            <person name="Miller A.N."/>
            <person name="Grigoriev I.V."/>
            <person name="Debuchy R."/>
            <person name="Gladieux P."/>
            <person name="Hiltunen Thoren M."/>
            <person name="Johannesson H."/>
        </authorList>
    </citation>
    <scope>NUCLEOTIDE SEQUENCE</scope>
    <source>
        <strain evidence="5">CBS 232.78</strain>
    </source>
</reference>
<dbReference type="CDD" id="cd01991">
    <property type="entry name" value="Asn_synthase_B_C"/>
    <property type="match status" value="1"/>
</dbReference>
<dbReference type="InterPro" id="IPR014729">
    <property type="entry name" value="Rossmann-like_a/b/a_fold"/>
</dbReference>
<dbReference type="PANTHER" id="PTHR45937:SF1">
    <property type="entry name" value="ASPARAGINE SYNTHETASE DOMAIN-CONTAINING PROTEIN 1"/>
    <property type="match status" value="1"/>
</dbReference>
<evidence type="ECO:0000256" key="2">
    <source>
        <dbReference type="ARBA" id="ARBA00022888"/>
    </source>
</evidence>
<dbReference type="EMBL" id="JAULSW010000002">
    <property type="protein sequence ID" value="KAK3390833.1"/>
    <property type="molecule type" value="Genomic_DNA"/>
</dbReference>
<dbReference type="Gene3D" id="3.40.50.620">
    <property type="entry name" value="HUPs"/>
    <property type="match status" value="1"/>
</dbReference>
<keyword evidence="6" id="KW-1185">Reference proteome</keyword>
<dbReference type="InterPro" id="IPR029055">
    <property type="entry name" value="Ntn_hydrolases_N"/>
</dbReference>
<name>A0AAE0U4L5_9PEZI</name>
<feature type="domain" description="Glutamine amidotransferase type-2" evidence="4">
    <location>
        <begin position="2"/>
        <end position="204"/>
    </location>
</feature>
<dbReference type="Gene3D" id="3.60.20.10">
    <property type="entry name" value="Glutamine Phosphoribosylpyrophosphate, subunit 1, domain 1"/>
    <property type="match status" value="1"/>
</dbReference>
<gene>
    <name evidence="5" type="ORF">B0H63DRAFT_123855</name>
</gene>
<evidence type="ECO:0000313" key="6">
    <source>
        <dbReference type="Proteomes" id="UP001285441"/>
    </source>
</evidence>
<keyword evidence="2" id="KW-0061">Asparagine biosynthesis</keyword>
<dbReference type="Proteomes" id="UP001285441">
    <property type="component" value="Unassembled WGS sequence"/>
</dbReference>
<accession>A0AAE0U4L5</accession>
<dbReference type="GO" id="GO:0004066">
    <property type="term" value="F:asparagine synthase (glutamine-hydrolyzing) activity"/>
    <property type="evidence" value="ECO:0007669"/>
    <property type="project" value="InterPro"/>
</dbReference>
<dbReference type="Pfam" id="PF13537">
    <property type="entry name" value="GATase_7"/>
    <property type="match status" value="1"/>
</dbReference>
<evidence type="ECO:0000259" key="4">
    <source>
        <dbReference type="PROSITE" id="PS51278"/>
    </source>
</evidence>
<protein>
    <submittedName>
        <fullName evidence="5">Asparagine synthase-domain-containing protein</fullName>
    </submittedName>
</protein>
<dbReference type="SUPFAM" id="SSF56235">
    <property type="entry name" value="N-terminal nucleophile aminohydrolases (Ntn hydrolases)"/>
    <property type="match status" value="1"/>
</dbReference>
<sequence>MCGIHAVLSAASSHHDISPDLKRRLVNRGPDYLGEATRRVGVGGAWSLRFTSTVLALRGDHVAHQPLVDSSETGSVLCWNGEAWRLGGQPVDGNDGEAIFSRLTKASALSPTVACQERDDIILDVFRGVEGPFSFVYFDEPTETLYYGRDRLGRRSLMVAESDDGTLILSSIAKACDPRWKEVEADGIYVLRLCSQQPLLSDDPAVSSSPHSPVLKHDWLAGNDHADFVSSIGRFNNSLPSAAATAGFALKPSSPSVGMLKQQLVDSLRLRVLLIPQPPLCAAADVTSRARVAVLFSGGLDCTVLAKLTHELLESDQEIDLLNVAFENPRVIAQLEKEAKPGEVVDFYEACPDRMTGRKSFTELERSCPGRTFRFVAVNVPYSETLAHRHQVVSLLYPHNTEMDLSVGYALYFAARGKGFCANADPTSTSSSLVPYISPARVLLSGLGADELFGGYGRHQVAFTRAGYAGLADELLLDVGRLSKRNLGRDDRVMSHWGKEVRFPYLDERLVRWAIETPSWEKCDFENVDDAAGVKAGKRVLRLLALELGMENVAREKKRAIQFGARTAKMESGRVKGTTLIS</sequence>
<reference evidence="5" key="2">
    <citation type="submission" date="2023-06" db="EMBL/GenBank/DDBJ databases">
        <authorList>
            <consortium name="Lawrence Berkeley National Laboratory"/>
            <person name="Haridas S."/>
            <person name="Hensen N."/>
            <person name="Bonometti L."/>
            <person name="Westerberg I."/>
            <person name="Brannstrom I.O."/>
            <person name="Guillou S."/>
            <person name="Cros-Aarteil S."/>
            <person name="Calhoun S."/>
            <person name="Kuo A."/>
            <person name="Mondo S."/>
            <person name="Pangilinan J."/>
            <person name="Riley R."/>
            <person name="LaButti K."/>
            <person name="Andreopoulos B."/>
            <person name="Lipzen A."/>
            <person name="Chen C."/>
            <person name="Yanf M."/>
            <person name="Daum C."/>
            <person name="Ng V."/>
            <person name="Clum A."/>
            <person name="Steindorff A."/>
            <person name="Ohm R."/>
            <person name="Martin F."/>
            <person name="Silar P."/>
            <person name="Natvig D."/>
            <person name="Lalanne C."/>
            <person name="Gautier V."/>
            <person name="Ament-velasquez S.L."/>
            <person name="Kruys A."/>
            <person name="Hutchinson M.I."/>
            <person name="Powell A.J."/>
            <person name="Barry K."/>
            <person name="Miller A.N."/>
            <person name="Grigoriev I.V."/>
            <person name="Debuchy R."/>
            <person name="Gladieux P."/>
            <person name="Thoren M.H."/>
            <person name="Johannesson H."/>
        </authorList>
    </citation>
    <scope>NUCLEOTIDE SEQUENCE</scope>
    <source>
        <strain evidence="5">CBS 232.78</strain>
    </source>
</reference>
<evidence type="ECO:0000256" key="3">
    <source>
        <dbReference type="ARBA" id="ARBA00022962"/>
    </source>
</evidence>
<dbReference type="InterPro" id="IPR001962">
    <property type="entry name" value="Asn_synthase"/>
</dbReference>
<keyword evidence="3" id="KW-0315">Glutamine amidotransferase</keyword>
<dbReference type="GO" id="GO:0006529">
    <property type="term" value="P:asparagine biosynthetic process"/>
    <property type="evidence" value="ECO:0007669"/>
    <property type="project" value="UniProtKB-KW"/>
</dbReference>
<dbReference type="PROSITE" id="PS51278">
    <property type="entry name" value="GATASE_TYPE_2"/>
    <property type="match status" value="1"/>
</dbReference>
<dbReference type="InterPro" id="IPR017932">
    <property type="entry name" value="GATase_2_dom"/>
</dbReference>